<name>A0A3E0U4E9_9GAMM</name>
<dbReference type="Gene3D" id="3.10.540.10">
    <property type="entry name" value="duf1285 like domain"/>
    <property type="match status" value="1"/>
</dbReference>
<dbReference type="InterPro" id="IPR048341">
    <property type="entry name" value="DUF1285_N"/>
</dbReference>
<feature type="domain" description="DUF1285" evidence="1">
    <location>
        <begin position="22"/>
        <end position="87"/>
    </location>
</feature>
<accession>A0A3E0U4E9</accession>
<evidence type="ECO:0000313" key="4">
    <source>
        <dbReference type="Proteomes" id="UP000256899"/>
    </source>
</evidence>
<dbReference type="InterPro" id="IPR048342">
    <property type="entry name" value="DUF1285_C"/>
</dbReference>
<dbReference type="EMBL" id="QUOT01000001">
    <property type="protein sequence ID" value="REL31443.1"/>
    <property type="molecule type" value="Genomic_DNA"/>
</dbReference>
<dbReference type="Gene3D" id="2.30.270.10">
    <property type="entry name" value="duf1285 protein"/>
    <property type="match status" value="1"/>
</dbReference>
<dbReference type="RefSeq" id="WP_116016277.1">
    <property type="nucleotide sequence ID" value="NZ_QUOT01000001.1"/>
</dbReference>
<dbReference type="InterPro" id="IPR023361">
    <property type="entry name" value="DUF1285_beta_roll_sf"/>
</dbReference>
<evidence type="ECO:0000259" key="2">
    <source>
        <dbReference type="Pfam" id="PF21028"/>
    </source>
</evidence>
<dbReference type="Proteomes" id="UP000256899">
    <property type="component" value="Unassembled WGS sequence"/>
</dbReference>
<feature type="domain" description="DUF1285" evidence="2">
    <location>
        <begin position="89"/>
        <end position="177"/>
    </location>
</feature>
<dbReference type="AlphaFoldDB" id="A0A3E0U4E9"/>
<comment type="caution">
    <text evidence="3">The sequence shown here is derived from an EMBL/GenBank/DDBJ whole genome shotgun (WGS) entry which is preliminary data.</text>
</comment>
<reference evidence="4" key="1">
    <citation type="submission" date="2018-08" db="EMBL/GenBank/DDBJ databases">
        <title>Thalassotalea euphylliae genome.</title>
        <authorList>
            <person name="Summers S."/>
            <person name="Rice S.A."/>
            <person name="Freckelton M.L."/>
            <person name="Nedved B.T."/>
            <person name="Hadfield M.G."/>
        </authorList>
    </citation>
    <scope>NUCLEOTIDE SEQUENCE [LARGE SCALE GENOMIC DNA]</scope>
    <source>
        <strain evidence="4">H3</strain>
    </source>
</reference>
<organism evidence="3 4">
    <name type="scientific">Thalassotalea euphylliae</name>
    <dbReference type="NCBI Taxonomy" id="1655234"/>
    <lineage>
        <taxon>Bacteria</taxon>
        <taxon>Pseudomonadati</taxon>
        <taxon>Pseudomonadota</taxon>
        <taxon>Gammaproteobacteria</taxon>
        <taxon>Alteromonadales</taxon>
        <taxon>Colwelliaceae</taxon>
        <taxon>Thalassotalea</taxon>
    </lineage>
</organism>
<gene>
    <name evidence="3" type="ORF">DXX94_12370</name>
</gene>
<dbReference type="PIRSF" id="PIRSF029557">
    <property type="entry name" value="UCP029557"/>
    <property type="match status" value="1"/>
</dbReference>
<dbReference type="Pfam" id="PF21028">
    <property type="entry name" value="DUF1285_C"/>
    <property type="match status" value="1"/>
</dbReference>
<dbReference type="Pfam" id="PF06938">
    <property type="entry name" value="DUF1285_N"/>
    <property type="match status" value="1"/>
</dbReference>
<sequence length="181" mass="21028">MSLDNLFAQLDGHLCGEEKKAPPVDLWNPAYCGEIDLQIKQNGDWFYMGTPFKRLSLVKLFASVLKKEDSEYFLVTPVEKVKIQVEDSPFLITRWEWKDEQPHSELLLATNLGDEFVLNEQHPLRLDSEGNIYITVRRNLEAKVHRNVYYQWVEVAKEVASDSSTSLFMHSQGRGYEIGRY</sequence>
<protein>
    <submittedName>
        <fullName evidence="3">DUF1285 domain-containing protein</fullName>
    </submittedName>
</protein>
<proteinExistence type="predicted"/>
<evidence type="ECO:0000259" key="1">
    <source>
        <dbReference type="Pfam" id="PF06938"/>
    </source>
</evidence>
<dbReference type="InterPro" id="IPR010707">
    <property type="entry name" value="DUF1285"/>
</dbReference>
<evidence type="ECO:0000313" key="3">
    <source>
        <dbReference type="EMBL" id="REL31443.1"/>
    </source>
</evidence>
<keyword evidence="4" id="KW-1185">Reference proteome</keyword>